<keyword evidence="4" id="KW-1185">Reference proteome</keyword>
<keyword evidence="1" id="KW-0472">Membrane</keyword>
<reference evidence="3 4" key="1">
    <citation type="submission" date="2019-10" db="EMBL/GenBank/DDBJ databases">
        <title>Whole genome shotgun sequence of Acrocarpospora corrugata NBRC 13972.</title>
        <authorList>
            <person name="Ichikawa N."/>
            <person name="Kimura A."/>
            <person name="Kitahashi Y."/>
            <person name="Komaki H."/>
            <person name="Oguchi A."/>
        </authorList>
    </citation>
    <scope>NUCLEOTIDE SEQUENCE [LARGE SCALE GENOMIC DNA]</scope>
    <source>
        <strain evidence="3 4">NBRC 13972</strain>
    </source>
</reference>
<dbReference type="AlphaFoldDB" id="A0A5M3W096"/>
<dbReference type="SUPFAM" id="SSF52540">
    <property type="entry name" value="P-loop containing nucleoside triphosphate hydrolases"/>
    <property type="match status" value="1"/>
</dbReference>
<dbReference type="Proteomes" id="UP000334990">
    <property type="component" value="Unassembled WGS sequence"/>
</dbReference>
<comment type="caution">
    <text evidence="3">The sequence shown here is derived from an EMBL/GenBank/DDBJ whole genome shotgun (WGS) entry which is preliminary data.</text>
</comment>
<proteinExistence type="predicted"/>
<dbReference type="InterPro" id="IPR045528">
    <property type="entry name" value="DO-GTPase2"/>
</dbReference>
<feature type="transmembrane region" description="Helical" evidence="1">
    <location>
        <begin position="150"/>
        <end position="174"/>
    </location>
</feature>
<keyword evidence="1" id="KW-1133">Transmembrane helix</keyword>
<feature type="transmembrane region" description="Helical" evidence="1">
    <location>
        <begin position="122"/>
        <end position="144"/>
    </location>
</feature>
<name>A0A5M3W096_9ACTN</name>
<dbReference type="RefSeq" id="WP_155336361.1">
    <property type="nucleotide sequence ID" value="NZ_BAAABN010000043.1"/>
</dbReference>
<dbReference type="Pfam" id="PF19993">
    <property type="entry name" value="DO-GTPase2"/>
    <property type="match status" value="1"/>
</dbReference>
<dbReference type="EMBL" id="BLAD01000042">
    <property type="protein sequence ID" value="GER99997.1"/>
    <property type="molecule type" value="Genomic_DNA"/>
</dbReference>
<gene>
    <name evidence="3" type="ORF">Acor_20610</name>
</gene>
<keyword evidence="1" id="KW-0812">Transmembrane</keyword>
<organism evidence="3 4">
    <name type="scientific">Acrocarpospora corrugata</name>
    <dbReference type="NCBI Taxonomy" id="35763"/>
    <lineage>
        <taxon>Bacteria</taxon>
        <taxon>Bacillati</taxon>
        <taxon>Actinomycetota</taxon>
        <taxon>Actinomycetes</taxon>
        <taxon>Streptosporangiales</taxon>
        <taxon>Streptosporangiaceae</taxon>
        <taxon>Acrocarpospora</taxon>
    </lineage>
</organism>
<feature type="transmembrane region" description="Helical" evidence="1">
    <location>
        <begin position="12"/>
        <end position="45"/>
    </location>
</feature>
<dbReference type="OrthoDB" id="2990125at2"/>
<evidence type="ECO:0000259" key="2">
    <source>
        <dbReference type="Pfam" id="PF19993"/>
    </source>
</evidence>
<dbReference type="InterPro" id="IPR027417">
    <property type="entry name" value="P-loop_NTPase"/>
</dbReference>
<sequence>MHILIGMLIGLIFWAALFALMCMVGLVLFPIALVGATAVAVTAYCQQAGATLLPDTSYGPSPVARPDGADGREPAYRHYLVAQVWADCRSILAGSSPLIRGKLAAGTGWATRTFVGTGERAWLLLPLWLGVTLGIVSSVAPVAVLVVLIAAAYLVTVAVGLSAWIVCVGVLRVFDQVLMLARRILQACPYAGCYKRFTLPVYACSTCGAKHAKLRPDLAGAFWHVCQCGTRLPTTILLGRYRLQAHCPACARRLPGRIGRVRIEPVPLVGGPDAGKTTFMALAVDALHDAANAAGGSVLFADTGDENTFRRLRRELAVGKVSKTLTELPKGVTLDVTLPKGGNRILYLFDPSGEHHTEASKVEALGYLAQGEALILVIDPFALPAVQDHLLESESNQLRAKGVIMSREDPADTFSRLRNELAARADGGGLRRVSVVLTKADLLRTTTSGRGVADDLPGWLGLMGLGSLVRELKNQRVEARYFLSGLPPDSAGITRLFGWLTGLRLTETAGSGATSEFQTGELRRPWQAQARPEGRPPLSYLITRRGLAAVTVLLSVSMIILLSLTIISAGMPQEPQYAPVEPVQMALVSVPAPKEYAGRWSGKLRSDGETVTLTLRANKSTGTVRFTNLKCTASVSVQRDNLAPDRLQLFAEAAANANAGCPNALWFTLAKISKRKIDARIFDNPSSAVPLAAAVLTLRD</sequence>
<feature type="transmembrane region" description="Helical" evidence="1">
    <location>
        <begin position="547"/>
        <end position="571"/>
    </location>
</feature>
<evidence type="ECO:0000313" key="4">
    <source>
        <dbReference type="Proteomes" id="UP000334990"/>
    </source>
</evidence>
<protein>
    <recommendedName>
        <fullName evidence="2">Double-GTPase 2 domain-containing protein</fullName>
    </recommendedName>
</protein>
<feature type="domain" description="Double-GTPase 2" evidence="2">
    <location>
        <begin position="265"/>
        <end position="497"/>
    </location>
</feature>
<accession>A0A5M3W096</accession>
<evidence type="ECO:0000313" key="3">
    <source>
        <dbReference type="EMBL" id="GER99997.1"/>
    </source>
</evidence>
<evidence type="ECO:0000256" key="1">
    <source>
        <dbReference type="SAM" id="Phobius"/>
    </source>
</evidence>